<dbReference type="Proteomes" id="UP000426424">
    <property type="component" value="Chromosome"/>
</dbReference>
<evidence type="ECO:0000256" key="14">
    <source>
        <dbReference type="ARBA" id="ARBA00032102"/>
    </source>
</evidence>
<comment type="similarity">
    <text evidence="4">Belongs to the radical SAM superfamily. NifB family.</text>
</comment>
<evidence type="ECO:0000256" key="13">
    <source>
        <dbReference type="ARBA" id="ARBA00030926"/>
    </source>
</evidence>
<dbReference type="UniPathway" id="UPA00782"/>
<dbReference type="SUPFAM" id="SSF53146">
    <property type="entry name" value="Nitrogenase accessory factor-like"/>
    <property type="match status" value="1"/>
</dbReference>
<reference evidence="16 17" key="1">
    <citation type="submission" date="2019-12" db="EMBL/GenBank/DDBJ databases">
        <title>The complete genome of the thermophilic, anoxygenic phototrophic gammaproteobacterium Thermochromatium tepidum.</title>
        <authorList>
            <person name="Sattley W.M."/>
            <person name="Swingley W.D."/>
            <person name="Burchell B.M."/>
            <person name="Gurbani S.A."/>
            <person name="Kujawa C.M."/>
            <person name="Nuccio D.A."/>
            <person name="Schladweiler J."/>
            <person name="Shaffer K.N."/>
            <person name="Stokes L.M."/>
            <person name="Touchman J.W."/>
            <person name="Blankenship R.E."/>
            <person name="Madigan M.T."/>
        </authorList>
    </citation>
    <scope>NUCLEOTIDE SEQUENCE [LARGE SCALE GENOMIC DNA]</scope>
    <source>
        <strain evidence="16 17">ATCC 43061</strain>
    </source>
</reference>
<sequence>MDRHHPSIDDHPCYSETAHHRFARIHLPVAPACNIQCHYCNRKYDCANESRPGVVSQVLKPEQAVKKALVVGAALPQLAVVGVAGPGDPLASPKRTLATFQRLAEQAPDLKLCLSTNGLGVLDHIDALLRYNITHVTLTINCLDPEIGAAIYPWILWRGKRIHGRTASEILIERQQRGLEQLIARGILVKVNSVLIPGVNDTHLPTVSQVIRAKGAFIHNIMPLIAEPEHGTYYGLTGQRGPTPEELKAVQAACAGDMRLMRHCQQCRADAVGTLDEDRRAEFELDRVESMTLTPELLEAARARRAAFRAQVDAEQHLFRRLRESRPRSGPHRPILMAVTAHKGRISGHFGQASEFLIYEVDESGIRMVGLRQTGRSCQGEAACGESADTLEPIIRALDGCEVVLCAKIGHAPWQLLVAAGIQPNSEHPGEPIEQACRAVWHEMQWRGPGTRSATVSKVA</sequence>
<dbReference type="SFLD" id="SFLDG01068">
    <property type="entry name" value="FeMo_cofactor_biosynthesis_pro"/>
    <property type="match status" value="1"/>
</dbReference>
<dbReference type="InterPro" id="IPR034165">
    <property type="entry name" value="NifB_C"/>
</dbReference>
<keyword evidence="11" id="KW-0535">Nitrogen fixation</keyword>
<comment type="function">
    <text evidence="2">Involved in the biosynthesis of the iron-molybdenum cofactor (FeMo-co or M-cluster) found in the dinitrogenase enzyme of the nitrogenase complex in nitrogen-fixing microorganisms. NifB catalyzes the crucial step of radical SAM-dependent carbide insertion that occurs concomitant with the insertion of a 9th sulfur and the rearrangement/coupling of two [4Fe-4S] clusters into a [8Fe-9S-C] cluster, the precursor to the M-cluster.</text>
</comment>
<dbReference type="InterPro" id="IPR007197">
    <property type="entry name" value="rSAM"/>
</dbReference>
<dbReference type="InterPro" id="IPR000385">
    <property type="entry name" value="MoaA_NifB_PqqE_Fe-S-bd_CS"/>
</dbReference>
<dbReference type="InterPro" id="IPR005980">
    <property type="entry name" value="Nase_CF_NifB"/>
</dbReference>
<evidence type="ECO:0000256" key="12">
    <source>
        <dbReference type="ARBA" id="ARBA00023239"/>
    </source>
</evidence>
<dbReference type="InterPro" id="IPR013785">
    <property type="entry name" value="Aldolase_TIM"/>
</dbReference>
<keyword evidence="8" id="KW-0479">Metal-binding</keyword>
<name>A0A6I6ECW2_THETI</name>
<dbReference type="SFLD" id="SFLDS00029">
    <property type="entry name" value="Radical_SAM"/>
    <property type="match status" value="1"/>
</dbReference>
<dbReference type="InterPro" id="IPR003731">
    <property type="entry name" value="Di-Nase_FeMo-co_biosynth"/>
</dbReference>
<gene>
    <name evidence="16" type="primary">nifB</name>
    <name evidence="16" type="ORF">E6P07_09440</name>
</gene>
<keyword evidence="9" id="KW-0408">Iron</keyword>
<evidence type="ECO:0000313" key="16">
    <source>
        <dbReference type="EMBL" id="QGU33176.1"/>
    </source>
</evidence>
<dbReference type="KEGG" id="ttp:E6P07_09440"/>
<protein>
    <recommendedName>
        <fullName evidence="5">FeMo cofactor biosynthesis protein NifB</fullName>
    </recommendedName>
    <alternativeName>
        <fullName evidence="14">Nitrogenase cofactor maturase NifB</fullName>
    </alternativeName>
    <alternativeName>
        <fullName evidence="13">Radical SAM assemblase NifB</fullName>
    </alternativeName>
</protein>
<dbReference type="PANTHER" id="PTHR43787:SF13">
    <property type="entry name" value="FEMO COFACTOR BIOSYNTHESIS PROTEIN NIFB"/>
    <property type="match status" value="1"/>
</dbReference>
<dbReference type="AlphaFoldDB" id="A0A6I6ECW2"/>
<dbReference type="PANTHER" id="PTHR43787">
    <property type="entry name" value="FEMO COFACTOR BIOSYNTHESIS PROTEIN NIFB-RELATED"/>
    <property type="match status" value="1"/>
</dbReference>
<comment type="cofactor">
    <cofactor evidence="1">
        <name>[4Fe-4S] cluster</name>
        <dbReference type="ChEBI" id="CHEBI:49883"/>
    </cofactor>
</comment>
<evidence type="ECO:0000313" key="17">
    <source>
        <dbReference type="Proteomes" id="UP000426424"/>
    </source>
</evidence>
<evidence type="ECO:0000256" key="2">
    <source>
        <dbReference type="ARBA" id="ARBA00003522"/>
    </source>
</evidence>
<evidence type="ECO:0000256" key="10">
    <source>
        <dbReference type="ARBA" id="ARBA00023014"/>
    </source>
</evidence>
<evidence type="ECO:0000256" key="8">
    <source>
        <dbReference type="ARBA" id="ARBA00022723"/>
    </source>
</evidence>
<dbReference type="Gene3D" id="3.20.20.70">
    <property type="entry name" value="Aldolase class I"/>
    <property type="match status" value="1"/>
</dbReference>
<dbReference type="InterPro" id="IPR036105">
    <property type="entry name" value="DiNase_FeMo-co_biosyn_sf"/>
</dbReference>
<keyword evidence="17" id="KW-1185">Reference proteome</keyword>
<dbReference type="Pfam" id="PF04055">
    <property type="entry name" value="Radical_SAM"/>
    <property type="match status" value="1"/>
</dbReference>
<proteinExistence type="inferred from homology"/>
<keyword evidence="7" id="KW-0949">S-adenosyl-L-methionine</keyword>
<evidence type="ECO:0000256" key="9">
    <source>
        <dbReference type="ARBA" id="ARBA00023004"/>
    </source>
</evidence>
<dbReference type="RefSeq" id="WP_153975370.1">
    <property type="nucleotide sequence ID" value="NZ_CP039268.1"/>
</dbReference>
<evidence type="ECO:0000256" key="7">
    <source>
        <dbReference type="ARBA" id="ARBA00022691"/>
    </source>
</evidence>
<evidence type="ECO:0000256" key="3">
    <source>
        <dbReference type="ARBA" id="ARBA00005155"/>
    </source>
</evidence>
<keyword evidence="10" id="KW-0411">Iron-sulfur</keyword>
<dbReference type="EMBL" id="CP039268">
    <property type="protein sequence ID" value="QGU33176.1"/>
    <property type="molecule type" value="Genomic_DNA"/>
</dbReference>
<dbReference type="SUPFAM" id="SSF102114">
    <property type="entry name" value="Radical SAM enzymes"/>
    <property type="match status" value="1"/>
</dbReference>
<evidence type="ECO:0000259" key="15">
    <source>
        <dbReference type="PROSITE" id="PS51918"/>
    </source>
</evidence>
<evidence type="ECO:0000256" key="11">
    <source>
        <dbReference type="ARBA" id="ARBA00023231"/>
    </source>
</evidence>
<dbReference type="OrthoDB" id="9785734at2"/>
<comment type="pathway">
    <text evidence="3">Cofactor biosynthesis; Fe-Mo cofactor biosynthesis.</text>
</comment>
<keyword evidence="6" id="KW-0004">4Fe-4S</keyword>
<dbReference type="GO" id="GO:0016829">
    <property type="term" value="F:lyase activity"/>
    <property type="evidence" value="ECO:0007669"/>
    <property type="project" value="UniProtKB-KW"/>
</dbReference>
<feature type="domain" description="Radical SAM core" evidence="15">
    <location>
        <begin position="19"/>
        <end position="268"/>
    </location>
</feature>
<dbReference type="PROSITE" id="PS01305">
    <property type="entry name" value="MOAA_NIFB_PQQE"/>
    <property type="match status" value="1"/>
</dbReference>
<organism evidence="16 17">
    <name type="scientific">Thermochromatium tepidum ATCC 43061</name>
    <dbReference type="NCBI Taxonomy" id="316276"/>
    <lineage>
        <taxon>Bacteria</taxon>
        <taxon>Pseudomonadati</taxon>
        <taxon>Pseudomonadota</taxon>
        <taxon>Gammaproteobacteria</taxon>
        <taxon>Chromatiales</taxon>
        <taxon>Chromatiaceae</taxon>
        <taxon>Thermochromatium</taxon>
    </lineage>
</organism>
<dbReference type="SFLD" id="SFLDF00281">
    <property type="entry name" value="FeMo_cofactor_biosynthesis_pro"/>
    <property type="match status" value="1"/>
</dbReference>
<evidence type="ECO:0000256" key="5">
    <source>
        <dbReference type="ARBA" id="ARBA00021702"/>
    </source>
</evidence>
<dbReference type="CDD" id="cd00852">
    <property type="entry name" value="NifB"/>
    <property type="match status" value="1"/>
</dbReference>
<dbReference type="GO" id="GO:0051539">
    <property type="term" value="F:4 iron, 4 sulfur cluster binding"/>
    <property type="evidence" value="ECO:0007669"/>
    <property type="project" value="UniProtKB-KW"/>
</dbReference>
<dbReference type="CDD" id="cd01335">
    <property type="entry name" value="Radical_SAM"/>
    <property type="match status" value="1"/>
</dbReference>
<dbReference type="NCBIfam" id="TIGR01290">
    <property type="entry name" value="nifB"/>
    <property type="match status" value="1"/>
</dbReference>
<dbReference type="InterPro" id="IPR058240">
    <property type="entry name" value="rSAM_sf"/>
</dbReference>
<accession>A0A6I6ECW2</accession>
<evidence type="ECO:0000256" key="6">
    <source>
        <dbReference type="ARBA" id="ARBA00022485"/>
    </source>
</evidence>
<dbReference type="Gene3D" id="3.30.420.130">
    <property type="entry name" value="Dinitrogenase iron-molybdenum cofactor biosynthesis domain"/>
    <property type="match status" value="1"/>
</dbReference>
<evidence type="ECO:0000256" key="4">
    <source>
        <dbReference type="ARBA" id="ARBA00006804"/>
    </source>
</evidence>
<dbReference type="GO" id="GO:0046872">
    <property type="term" value="F:metal ion binding"/>
    <property type="evidence" value="ECO:0007669"/>
    <property type="project" value="UniProtKB-KW"/>
</dbReference>
<dbReference type="Pfam" id="PF02579">
    <property type="entry name" value="Nitro_FeMo-Co"/>
    <property type="match status" value="1"/>
</dbReference>
<evidence type="ECO:0000256" key="1">
    <source>
        <dbReference type="ARBA" id="ARBA00001966"/>
    </source>
</evidence>
<keyword evidence="12" id="KW-0456">Lyase</keyword>
<dbReference type="PROSITE" id="PS51918">
    <property type="entry name" value="RADICAL_SAM"/>
    <property type="match status" value="1"/>
</dbReference>